<gene>
    <name evidence="17" type="ORF">CW360_06885</name>
</gene>
<proteinExistence type="inferred from homology"/>
<evidence type="ECO:0000256" key="2">
    <source>
        <dbReference type="ARBA" id="ARBA00022475"/>
    </source>
</evidence>
<evidence type="ECO:0000313" key="18">
    <source>
        <dbReference type="Proteomes" id="UP000242861"/>
    </source>
</evidence>
<keyword evidence="2" id="KW-1003">Cell membrane</keyword>
<evidence type="ECO:0000256" key="7">
    <source>
        <dbReference type="ARBA" id="ARBA00022989"/>
    </source>
</evidence>
<dbReference type="EMBL" id="PIYS01000010">
    <property type="protein sequence ID" value="PKF71622.1"/>
    <property type="molecule type" value="Genomic_DNA"/>
</dbReference>
<evidence type="ECO:0000256" key="11">
    <source>
        <dbReference type="PROSITE-ProRule" id="PRU00284"/>
    </source>
</evidence>
<evidence type="ECO:0000259" key="14">
    <source>
        <dbReference type="PROSITE" id="PS50111"/>
    </source>
</evidence>
<evidence type="ECO:0000256" key="4">
    <source>
        <dbReference type="ARBA" id="ARBA00022500"/>
    </source>
</evidence>
<comment type="caution">
    <text evidence="17">The sequence shown here is derived from an EMBL/GenBank/DDBJ whole genome shotgun (WGS) entry which is preliminary data.</text>
</comment>
<dbReference type="GO" id="GO:0007165">
    <property type="term" value="P:signal transduction"/>
    <property type="evidence" value="ECO:0007669"/>
    <property type="project" value="UniProtKB-KW"/>
</dbReference>
<evidence type="ECO:0000256" key="5">
    <source>
        <dbReference type="ARBA" id="ARBA00022519"/>
    </source>
</evidence>
<feature type="domain" description="T-SNARE coiled-coil homology" evidence="15">
    <location>
        <begin position="629"/>
        <end position="691"/>
    </location>
</feature>
<protein>
    <submittedName>
        <fullName evidence="17">Chemotaxis protein</fullName>
    </submittedName>
</protein>
<evidence type="ECO:0000256" key="9">
    <source>
        <dbReference type="ARBA" id="ARBA00023224"/>
    </source>
</evidence>
<evidence type="ECO:0000256" key="13">
    <source>
        <dbReference type="SAM" id="Phobius"/>
    </source>
</evidence>
<keyword evidence="4" id="KW-0145">Chemotaxis</keyword>
<dbReference type="PANTHER" id="PTHR32089:SF120">
    <property type="entry name" value="METHYL-ACCEPTING CHEMOTAXIS PROTEIN TLPQ"/>
    <property type="match status" value="1"/>
</dbReference>
<organism evidence="17 18">
    <name type="scientific">Pseudomonas fluvialis</name>
    <dbReference type="NCBI Taxonomy" id="1793966"/>
    <lineage>
        <taxon>Bacteria</taxon>
        <taxon>Pseudomonadati</taxon>
        <taxon>Pseudomonadota</taxon>
        <taxon>Gammaproteobacteria</taxon>
        <taxon>Pseudomonadales</taxon>
        <taxon>Pseudomonadaceae</taxon>
        <taxon>Pseudomonas</taxon>
    </lineage>
</organism>
<name>A0A2I0CR57_9PSED</name>
<dbReference type="Pfam" id="PF22673">
    <property type="entry name" value="MCP-like_PDC_1"/>
    <property type="match status" value="1"/>
</dbReference>
<feature type="domain" description="Methyl-accepting transducer" evidence="14">
    <location>
        <begin position="442"/>
        <end position="678"/>
    </location>
</feature>
<dbReference type="CDD" id="cd11386">
    <property type="entry name" value="MCP_signal"/>
    <property type="match status" value="1"/>
</dbReference>
<dbReference type="SMART" id="SM00304">
    <property type="entry name" value="HAMP"/>
    <property type="match status" value="1"/>
</dbReference>
<dbReference type="PROSITE" id="PS50111">
    <property type="entry name" value="CHEMOTAXIS_TRANSDUC_2"/>
    <property type="match status" value="1"/>
</dbReference>
<dbReference type="InterPro" id="IPR004089">
    <property type="entry name" value="MCPsignal_dom"/>
</dbReference>
<dbReference type="SMART" id="SM00283">
    <property type="entry name" value="MA"/>
    <property type="match status" value="1"/>
</dbReference>
<dbReference type="CDD" id="cd12913">
    <property type="entry name" value="PDC1_MCP_like"/>
    <property type="match status" value="1"/>
</dbReference>
<dbReference type="Pfam" id="PF00672">
    <property type="entry name" value="HAMP"/>
    <property type="match status" value="1"/>
</dbReference>
<sequence length="714" mass="76733">MLFNRLSIQLRITLLAGLCLLLIVSLLVVASVTQASRNASLVSRSSTEMLQEAAQLRLTARGEAEALQVQRYFAEAYGYGEAVAREVLLLRQQAGKRQASSAELRAELTAHIRQALEAKPSLLGIYAAFVNNGLDGEDALFAGQESLGSNAQGRYSPYWAQNAQGELELSAMQEDSLNDTTPGLSGAPYNAWYSCPLSSRKPCLLDPYIDDTNGVKVLMTSIAFPLVESGQVIGVVGVDISLASLQALSLTAQRGLFDGQGHVSIISPAGLLAGHTRDGTLLGNKLEQAFPNQQRTLLELMQSRRQDSLQENGWLQVLVPLQAVADSQSWGVLLEVPEPVLLAPALQLKQSMDSLTVRNTWVSLLLGLAAGFLGLLLVWLTARGVSRPIRGVAAMLRDIASGEGDLTQRLQYPRNDELGELASWFNRFLDKLQPIVAEVKGTVLQARETADRSAQIASQTSAGMQQQYREVDQVATAFHEMSATAQDVAQSAAQAAHAARGADQACAEGMQVINKTTLSIEQLSCELNDAMQEVEALAGSSEKIGSVLEVIRSIAEQTNLLALNAAIEAARAGEAGRGFAVVADEVRNLAKRTQDSVEEIRQVIEGLQSGTRDVVSSMHSSHRQAQGSVGQVEQAVAALQRINQAVTVISDMNLQIASAAEEQSSVAEEINRNVASIRDVTESISGQARESAQVSQDLNQLASQQQALMDQFRV</sequence>
<dbReference type="PROSITE" id="PS50885">
    <property type="entry name" value="HAMP"/>
    <property type="match status" value="1"/>
</dbReference>
<dbReference type="CDD" id="cd06225">
    <property type="entry name" value="HAMP"/>
    <property type="match status" value="1"/>
</dbReference>
<evidence type="ECO:0000256" key="3">
    <source>
        <dbReference type="ARBA" id="ARBA00022481"/>
    </source>
</evidence>
<evidence type="ECO:0000256" key="8">
    <source>
        <dbReference type="ARBA" id="ARBA00023136"/>
    </source>
</evidence>
<dbReference type="GO" id="GO:0006935">
    <property type="term" value="P:chemotaxis"/>
    <property type="evidence" value="ECO:0007669"/>
    <property type="project" value="UniProtKB-KW"/>
</dbReference>
<comment type="similarity">
    <text evidence="10">Belongs to the methyl-accepting chemotaxis (MCP) protein family.</text>
</comment>
<evidence type="ECO:0000256" key="10">
    <source>
        <dbReference type="ARBA" id="ARBA00029447"/>
    </source>
</evidence>
<dbReference type="FunFam" id="1.10.287.950:FF:000001">
    <property type="entry name" value="Methyl-accepting chemotaxis sensory transducer"/>
    <property type="match status" value="1"/>
</dbReference>
<dbReference type="Gene3D" id="1.10.287.950">
    <property type="entry name" value="Methyl-accepting chemotaxis protein"/>
    <property type="match status" value="1"/>
</dbReference>
<evidence type="ECO:0000256" key="1">
    <source>
        <dbReference type="ARBA" id="ARBA00004429"/>
    </source>
</evidence>
<feature type="transmembrane region" description="Helical" evidence="13">
    <location>
        <begin position="361"/>
        <end position="380"/>
    </location>
</feature>
<evidence type="ECO:0000259" key="15">
    <source>
        <dbReference type="PROSITE" id="PS50192"/>
    </source>
</evidence>
<keyword evidence="7 13" id="KW-1133">Transmembrane helix</keyword>
<dbReference type="PANTHER" id="PTHR32089">
    <property type="entry name" value="METHYL-ACCEPTING CHEMOTAXIS PROTEIN MCPB"/>
    <property type="match status" value="1"/>
</dbReference>
<dbReference type="AlphaFoldDB" id="A0A2I0CR57"/>
<keyword evidence="3" id="KW-0488">Methylation</keyword>
<dbReference type="Pfam" id="PF00015">
    <property type="entry name" value="MCPsignal"/>
    <property type="match status" value="1"/>
</dbReference>
<comment type="subcellular location">
    <subcellularLocation>
        <location evidence="1">Cell inner membrane</location>
        <topology evidence="1">Multi-pass membrane protein</topology>
    </subcellularLocation>
</comment>
<dbReference type="Gene3D" id="3.30.450.20">
    <property type="entry name" value="PAS domain"/>
    <property type="match status" value="1"/>
</dbReference>
<evidence type="ECO:0000313" key="17">
    <source>
        <dbReference type="EMBL" id="PKF71622.1"/>
    </source>
</evidence>
<keyword evidence="9 11" id="KW-0807">Transducer</keyword>
<reference evidence="18" key="1">
    <citation type="submission" date="2017-12" db="EMBL/GenBank/DDBJ databases">
        <authorList>
            <person name="Yu X.-Y."/>
        </authorList>
    </citation>
    <scope>NUCLEOTIDE SEQUENCE [LARGE SCALE GENOMIC DNA]</scope>
    <source>
        <strain evidence="18">ZYSR67-Z</strain>
    </source>
</reference>
<evidence type="ECO:0000259" key="16">
    <source>
        <dbReference type="PROSITE" id="PS50885"/>
    </source>
</evidence>
<keyword evidence="6 13" id="KW-0812">Transmembrane</keyword>
<evidence type="ECO:0000256" key="6">
    <source>
        <dbReference type="ARBA" id="ARBA00022692"/>
    </source>
</evidence>
<dbReference type="InterPro" id="IPR000727">
    <property type="entry name" value="T_SNARE_dom"/>
</dbReference>
<evidence type="ECO:0000256" key="12">
    <source>
        <dbReference type="SAM" id="Coils"/>
    </source>
</evidence>
<accession>A0A2I0CR57</accession>
<keyword evidence="8 13" id="KW-0472">Membrane</keyword>
<dbReference type="InterPro" id="IPR003660">
    <property type="entry name" value="HAMP_dom"/>
</dbReference>
<dbReference type="Proteomes" id="UP000242861">
    <property type="component" value="Unassembled WGS sequence"/>
</dbReference>
<keyword evidence="5" id="KW-0997">Cell inner membrane</keyword>
<dbReference type="PROSITE" id="PS50192">
    <property type="entry name" value="T_SNARE"/>
    <property type="match status" value="1"/>
</dbReference>
<dbReference type="GO" id="GO:0005886">
    <property type="term" value="C:plasma membrane"/>
    <property type="evidence" value="ECO:0007669"/>
    <property type="project" value="UniProtKB-SubCell"/>
</dbReference>
<feature type="domain" description="HAMP" evidence="16">
    <location>
        <begin position="383"/>
        <end position="437"/>
    </location>
</feature>
<feature type="coiled-coil region" evidence="12">
    <location>
        <begin position="513"/>
        <end position="540"/>
    </location>
</feature>
<dbReference type="SUPFAM" id="SSF58104">
    <property type="entry name" value="Methyl-accepting chemotaxis protein (MCP) signaling domain"/>
    <property type="match status" value="1"/>
</dbReference>
<keyword evidence="12" id="KW-0175">Coiled coil</keyword>